<evidence type="ECO:0008006" key="3">
    <source>
        <dbReference type="Google" id="ProtNLM"/>
    </source>
</evidence>
<keyword evidence="2" id="KW-1185">Reference proteome</keyword>
<dbReference type="InterPro" id="IPR021948">
    <property type="entry name" value="DUF3565"/>
</dbReference>
<dbReference type="EMBL" id="JACHXU010000002">
    <property type="protein sequence ID" value="MBB3204776.1"/>
    <property type="molecule type" value="Genomic_DNA"/>
</dbReference>
<accession>A0A7W5DUH6</accession>
<evidence type="ECO:0000313" key="1">
    <source>
        <dbReference type="EMBL" id="MBB3204776.1"/>
    </source>
</evidence>
<proteinExistence type="predicted"/>
<name>A0A7W5DUH6_9BACT</name>
<comment type="caution">
    <text evidence="1">The sequence shown here is derived from an EMBL/GenBank/DDBJ whole genome shotgun (WGS) entry which is preliminary data.</text>
</comment>
<dbReference type="Proteomes" id="UP000536179">
    <property type="component" value="Unassembled WGS sequence"/>
</dbReference>
<sequence length="111" mass="12410">MGRVFPSIQAFGNPPSVVENMRHVLQSMPNLNSNVVPSAITGYHVDDEGHWVAQLQCGHNQHVRHDPPLVRREWVLTPKGRRSMLGFRLGCKKCRESAPPDARPPAAREPS</sequence>
<protein>
    <recommendedName>
        <fullName evidence="3">DUF3565 domain-containing protein</fullName>
    </recommendedName>
</protein>
<dbReference type="Pfam" id="PF12088">
    <property type="entry name" value="DUF3565"/>
    <property type="match status" value="1"/>
</dbReference>
<dbReference type="AlphaFoldDB" id="A0A7W5DUH6"/>
<gene>
    <name evidence="1" type="ORF">FHS27_000543</name>
</gene>
<reference evidence="1 2" key="1">
    <citation type="submission" date="2020-08" db="EMBL/GenBank/DDBJ databases">
        <title>Genomic Encyclopedia of Type Strains, Phase III (KMG-III): the genomes of soil and plant-associated and newly described type strains.</title>
        <authorList>
            <person name="Whitman W."/>
        </authorList>
    </citation>
    <scope>NUCLEOTIDE SEQUENCE [LARGE SCALE GENOMIC DNA]</scope>
    <source>
        <strain evidence="1 2">CECT 8075</strain>
    </source>
</reference>
<evidence type="ECO:0000313" key="2">
    <source>
        <dbReference type="Proteomes" id="UP000536179"/>
    </source>
</evidence>
<organism evidence="1 2">
    <name type="scientific">Aporhodopirellula rubra</name>
    <dbReference type="NCBI Taxonomy" id="980271"/>
    <lineage>
        <taxon>Bacteria</taxon>
        <taxon>Pseudomonadati</taxon>
        <taxon>Planctomycetota</taxon>
        <taxon>Planctomycetia</taxon>
        <taxon>Pirellulales</taxon>
        <taxon>Pirellulaceae</taxon>
        <taxon>Aporhodopirellula</taxon>
    </lineage>
</organism>